<organism evidence="1 2">
    <name type="scientific">Hymenobacter humi</name>
    <dbReference type="NCBI Taxonomy" id="1411620"/>
    <lineage>
        <taxon>Bacteria</taxon>
        <taxon>Pseudomonadati</taxon>
        <taxon>Bacteroidota</taxon>
        <taxon>Cytophagia</taxon>
        <taxon>Cytophagales</taxon>
        <taxon>Hymenobacteraceae</taxon>
        <taxon>Hymenobacter</taxon>
    </lineage>
</organism>
<keyword evidence="2" id="KW-1185">Reference proteome</keyword>
<evidence type="ECO:0000313" key="1">
    <source>
        <dbReference type="EMBL" id="MFC7669964.1"/>
    </source>
</evidence>
<dbReference type="EMBL" id="JBHTEK010000001">
    <property type="protein sequence ID" value="MFC7669964.1"/>
    <property type="molecule type" value="Genomic_DNA"/>
</dbReference>
<evidence type="ECO:0008006" key="3">
    <source>
        <dbReference type="Google" id="ProtNLM"/>
    </source>
</evidence>
<dbReference type="RefSeq" id="WP_380205435.1">
    <property type="nucleotide sequence ID" value="NZ_JBHTEK010000001.1"/>
</dbReference>
<dbReference type="Gene3D" id="1.20.1090.10">
    <property type="entry name" value="Dehydroquinate synthase-like - alpha domain"/>
    <property type="match status" value="1"/>
</dbReference>
<name>A0ABW2UAP4_9BACT</name>
<evidence type="ECO:0000313" key="2">
    <source>
        <dbReference type="Proteomes" id="UP001596513"/>
    </source>
</evidence>
<comment type="caution">
    <text evidence="1">The sequence shown here is derived from an EMBL/GenBank/DDBJ whole genome shotgun (WGS) entry which is preliminary data.</text>
</comment>
<accession>A0ABW2UAP4</accession>
<dbReference type="Proteomes" id="UP001596513">
    <property type="component" value="Unassembled WGS sequence"/>
</dbReference>
<gene>
    <name evidence="1" type="ORF">ACFQT0_23310</name>
</gene>
<protein>
    <recommendedName>
        <fullName evidence="3">3-dehydroquinate synthase domain-containing protein</fullName>
    </recommendedName>
</protein>
<proteinExistence type="predicted"/>
<sequence length="65" mass="7114">MFSVFDKLTLVGLEMPAIAELALQDKKNAGSTINCTLLNGIGNGVYDQPVTVAEIAESLRYYHRL</sequence>
<reference evidence="2" key="1">
    <citation type="journal article" date="2019" name="Int. J. Syst. Evol. Microbiol.">
        <title>The Global Catalogue of Microorganisms (GCM) 10K type strain sequencing project: providing services to taxonomists for standard genome sequencing and annotation.</title>
        <authorList>
            <consortium name="The Broad Institute Genomics Platform"/>
            <consortium name="The Broad Institute Genome Sequencing Center for Infectious Disease"/>
            <person name="Wu L."/>
            <person name="Ma J."/>
        </authorList>
    </citation>
    <scope>NUCLEOTIDE SEQUENCE [LARGE SCALE GENOMIC DNA]</scope>
    <source>
        <strain evidence="2">JCM 19635</strain>
    </source>
</reference>